<dbReference type="Proteomes" id="UP001595697">
    <property type="component" value="Unassembled WGS sequence"/>
</dbReference>
<evidence type="ECO:0000313" key="3">
    <source>
        <dbReference type="Proteomes" id="UP001595697"/>
    </source>
</evidence>
<feature type="transmembrane region" description="Helical" evidence="1">
    <location>
        <begin position="31"/>
        <end position="50"/>
    </location>
</feature>
<organism evidence="2 3">
    <name type="scientific">Rhizobium lemnae</name>
    <dbReference type="NCBI Taxonomy" id="1214924"/>
    <lineage>
        <taxon>Bacteria</taxon>
        <taxon>Pseudomonadati</taxon>
        <taxon>Pseudomonadota</taxon>
        <taxon>Alphaproteobacteria</taxon>
        <taxon>Hyphomicrobiales</taxon>
        <taxon>Rhizobiaceae</taxon>
        <taxon>Rhizobium/Agrobacterium group</taxon>
        <taxon>Rhizobium</taxon>
    </lineage>
</organism>
<dbReference type="RefSeq" id="WP_247262881.1">
    <property type="nucleotide sequence ID" value="NZ_JALJQZ010000088.1"/>
</dbReference>
<evidence type="ECO:0000256" key="1">
    <source>
        <dbReference type="SAM" id="Phobius"/>
    </source>
</evidence>
<protein>
    <submittedName>
        <fullName evidence="2">Uncharacterized protein</fullName>
    </submittedName>
</protein>
<gene>
    <name evidence="2" type="ORF">ACFOVS_14400</name>
</gene>
<keyword evidence="1" id="KW-1133">Transmembrane helix</keyword>
<dbReference type="EMBL" id="JBHSBD010000061">
    <property type="protein sequence ID" value="MFC3969304.1"/>
    <property type="molecule type" value="Genomic_DNA"/>
</dbReference>
<reference evidence="3" key="1">
    <citation type="journal article" date="2019" name="Int. J. Syst. Evol. Microbiol.">
        <title>The Global Catalogue of Microorganisms (GCM) 10K type strain sequencing project: providing services to taxonomists for standard genome sequencing and annotation.</title>
        <authorList>
            <consortium name="The Broad Institute Genomics Platform"/>
            <consortium name="The Broad Institute Genome Sequencing Center for Infectious Disease"/>
            <person name="Wu L."/>
            <person name="Ma J."/>
        </authorList>
    </citation>
    <scope>NUCLEOTIDE SEQUENCE [LARGE SCALE GENOMIC DNA]</scope>
    <source>
        <strain evidence="3">TBRC 5781</strain>
    </source>
</reference>
<proteinExistence type="predicted"/>
<keyword evidence="3" id="KW-1185">Reference proteome</keyword>
<accession>A0ABV8EBI7</accession>
<keyword evidence="1" id="KW-0812">Transmembrane</keyword>
<keyword evidence="1" id="KW-0472">Membrane</keyword>
<evidence type="ECO:0000313" key="2">
    <source>
        <dbReference type="EMBL" id="MFC3969304.1"/>
    </source>
</evidence>
<comment type="caution">
    <text evidence="2">The sequence shown here is derived from an EMBL/GenBank/DDBJ whole genome shotgun (WGS) entry which is preliminary data.</text>
</comment>
<sequence length="57" mass="6113">MASPLLILFYGVLCAIVGLLGRKSNVGFAGIFVLSLLFTPFLMALVLLITRPRSSNS</sequence>
<name>A0ABV8EBI7_9HYPH</name>